<dbReference type="AlphaFoldDB" id="A0A0Q9YJE8"/>
<dbReference type="OrthoDB" id="9815607at2"/>
<evidence type="ECO:0000256" key="9">
    <source>
        <dbReference type="ARBA" id="ARBA00022748"/>
    </source>
</evidence>
<gene>
    <name evidence="14" type="primary">ccmD</name>
    <name evidence="13" type="ORF">CC99x_00054</name>
    <name evidence="14" type="ORF">CC99x_006640</name>
</gene>
<comment type="function">
    <text evidence="1 12">Required for the export of heme to the periplasm for the biogenesis of c-type cytochromes.</text>
</comment>
<evidence type="ECO:0000256" key="7">
    <source>
        <dbReference type="ARBA" id="ARBA00022519"/>
    </source>
</evidence>
<evidence type="ECO:0000256" key="3">
    <source>
        <dbReference type="ARBA" id="ARBA00008741"/>
    </source>
</evidence>
<dbReference type="RefSeq" id="WP_077065307.1">
    <property type="nucleotide sequence ID" value="NZ_LKHV02000001.1"/>
</dbReference>
<dbReference type="EMBL" id="LKHV02000001">
    <property type="protein sequence ID" value="MCS5708585.1"/>
    <property type="molecule type" value="Genomic_DNA"/>
</dbReference>
<reference evidence="14" key="3">
    <citation type="submission" date="2021-06" db="EMBL/GenBank/DDBJ databases">
        <title>Genomic Description and Analysis of Intracellular Bacteria, Candidatus Berkiella cookevillensis and Candidatus Berkiella aquae.</title>
        <authorList>
            <person name="Kidane D.T."/>
            <person name="Mehari Y.T."/>
            <person name="Rice F.C."/>
            <person name="Arivett B.A."/>
            <person name="Farone A.L."/>
            <person name="Berk S.G."/>
            <person name="Farone M.B."/>
        </authorList>
    </citation>
    <scope>NUCLEOTIDE SEQUENCE</scope>
    <source>
        <strain evidence="14">CC99</strain>
    </source>
</reference>
<dbReference type="GO" id="GO:0005886">
    <property type="term" value="C:plasma membrane"/>
    <property type="evidence" value="ECO:0007669"/>
    <property type="project" value="UniProtKB-SubCell"/>
</dbReference>
<dbReference type="NCBIfam" id="TIGR03141">
    <property type="entry name" value="cytochro_ccmD"/>
    <property type="match status" value="1"/>
</dbReference>
<evidence type="ECO:0000256" key="11">
    <source>
        <dbReference type="ARBA" id="ARBA00023136"/>
    </source>
</evidence>
<comment type="caution">
    <text evidence="13">The sequence shown here is derived from an EMBL/GenBank/DDBJ whole genome shotgun (WGS) entry which is preliminary data.</text>
</comment>
<keyword evidence="11 12" id="KW-0472">Membrane</keyword>
<dbReference type="InterPro" id="IPR007078">
    <property type="entry name" value="Haem_export_protD_CcmD"/>
</dbReference>
<keyword evidence="7 12" id="KW-0997">Cell inner membrane</keyword>
<comment type="subcellular location">
    <subcellularLocation>
        <location evidence="2 12">Cell inner membrane</location>
        <topology evidence="2 12">Single-pass membrane protein</topology>
    </subcellularLocation>
</comment>
<organism evidence="13">
    <name type="scientific">Candidatus Berkiella cookevillensis</name>
    <dbReference type="NCBI Taxonomy" id="437022"/>
    <lineage>
        <taxon>Bacteria</taxon>
        <taxon>Pseudomonadati</taxon>
        <taxon>Pseudomonadota</taxon>
        <taxon>Gammaproteobacteria</taxon>
        <taxon>Candidatus Berkiellales</taxon>
        <taxon>Candidatus Berkiellaceae</taxon>
        <taxon>Candidatus Berkiella</taxon>
    </lineage>
</organism>
<evidence type="ECO:0000313" key="14">
    <source>
        <dbReference type="EMBL" id="MCS5708585.1"/>
    </source>
</evidence>
<keyword evidence="9 12" id="KW-0201">Cytochrome c-type biogenesis</keyword>
<name>A0A0Q9YJE8_9GAMM</name>
<keyword evidence="8 12" id="KW-0812">Transmembrane</keyword>
<keyword evidence="5 12" id="KW-0813">Transport</keyword>
<keyword evidence="6 12" id="KW-1003">Cell membrane</keyword>
<comment type="similarity">
    <text evidence="3 12">Belongs to the CcmD/CycX/HelD family.</text>
</comment>
<dbReference type="GO" id="GO:0015886">
    <property type="term" value="P:heme transport"/>
    <property type="evidence" value="ECO:0007669"/>
    <property type="project" value="InterPro"/>
</dbReference>
<evidence type="ECO:0000313" key="13">
    <source>
        <dbReference type="EMBL" id="KRG19833.1"/>
    </source>
</evidence>
<feature type="transmembrane region" description="Helical" evidence="12">
    <location>
        <begin position="12"/>
        <end position="30"/>
    </location>
</feature>
<evidence type="ECO:0000256" key="4">
    <source>
        <dbReference type="ARBA" id="ARBA00016461"/>
    </source>
</evidence>
<proteinExistence type="inferred from homology"/>
<evidence type="ECO:0000313" key="15">
    <source>
        <dbReference type="Proteomes" id="UP000051494"/>
    </source>
</evidence>
<keyword evidence="10 12" id="KW-1133">Transmembrane helix</keyword>
<dbReference type="Proteomes" id="UP000051494">
    <property type="component" value="Unassembled WGS sequence"/>
</dbReference>
<evidence type="ECO:0000256" key="5">
    <source>
        <dbReference type="ARBA" id="ARBA00022448"/>
    </source>
</evidence>
<evidence type="ECO:0000256" key="2">
    <source>
        <dbReference type="ARBA" id="ARBA00004377"/>
    </source>
</evidence>
<dbReference type="EMBL" id="LKHV01000001">
    <property type="protein sequence ID" value="KRG19833.1"/>
    <property type="molecule type" value="Genomic_DNA"/>
</dbReference>
<evidence type="ECO:0000256" key="6">
    <source>
        <dbReference type="ARBA" id="ARBA00022475"/>
    </source>
</evidence>
<evidence type="ECO:0000256" key="10">
    <source>
        <dbReference type="ARBA" id="ARBA00022989"/>
    </source>
</evidence>
<evidence type="ECO:0000256" key="1">
    <source>
        <dbReference type="ARBA" id="ARBA00002442"/>
    </source>
</evidence>
<evidence type="ECO:0000256" key="12">
    <source>
        <dbReference type="RuleBase" id="RU363101"/>
    </source>
</evidence>
<accession>A0A0Q9YJE8</accession>
<keyword evidence="15" id="KW-1185">Reference proteome</keyword>
<dbReference type="Pfam" id="PF04995">
    <property type="entry name" value="CcmD"/>
    <property type="match status" value="1"/>
</dbReference>
<evidence type="ECO:0000256" key="8">
    <source>
        <dbReference type="ARBA" id="ARBA00022692"/>
    </source>
</evidence>
<reference evidence="13" key="1">
    <citation type="submission" date="2015-09" db="EMBL/GenBank/DDBJ databases">
        <title>Draft Genome Sequences of Two Novel Amoeba-resistant Intranuclear Bacteria, Candidatus Berkiella cookevillensis and Candidatus Berkiella aquae.</title>
        <authorList>
            <person name="Mehari Y.T."/>
            <person name="Arivett B.A."/>
            <person name="Farone A.L."/>
            <person name="Gunderson J.H."/>
            <person name="Farone M.B."/>
        </authorList>
    </citation>
    <scope>NUCLEOTIDE SEQUENCE [LARGE SCALE GENOMIC DNA]</scope>
    <source>
        <strain evidence="13">CC99</strain>
    </source>
</reference>
<reference evidence="14" key="2">
    <citation type="journal article" date="2016" name="Genome Announc.">
        <title>Draft Genome Sequences of Two Novel Amoeba-Resistant Intranuclear Bacteria, 'Candidatus Berkiella cookevillensis' and 'Candidatus Berkiella aquae'.</title>
        <authorList>
            <person name="Mehari Y.T."/>
            <person name="Arivett B.A."/>
            <person name="Farone A.L."/>
            <person name="Gunderson J.H."/>
            <person name="Farone M.B."/>
        </authorList>
    </citation>
    <scope>NUCLEOTIDE SEQUENCE</scope>
    <source>
        <strain evidence="14">CC99</strain>
    </source>
</reference>
<dbReference type="GO" id="GO:0017004">
    <property type="term" value="P:cytochrome complex assembly"/>
    <property type="evidence" value="ECO:0007669"/>
    <property type="project" value="UniProtKB-KW"/>
</dbReference>
<protein>
    <recommendedName>
        <fullName evidence="4 12">Heme exporter protein D</fullName>
    </recommendedName>
</protein>
<sequence>MLEYLSMNGYGAYIWSSYAISFCLLGGLWIQSARHLSQLKRRLLKKKLSHVS</sequence>